<accession>A0ABW4FIJ0</accession>
<evidence type="ECO:0000313" key="7">
    <source>
        <dbReference type="Proteomes" id="UP001597145"/>
    </source>
</evidence>
<dbReference type="RefSeq" id="WP_343987651.1">
    <property type="nucleotide sequence ID" value="NZ_BAAAJG010000029.1"/>
</dbReference>
<proteinExistence type="inferred from homology"/>
<dbReference type="InterPro" id="IPR044861">
    <property type="entry name" value="IPNS-like_FE2OG_OXY"/>
</dbReference>
<dbReference type="InterPro" id="IPR005123">
    <property type="entry name" value="Oxoglu/Fe-dep_dioxygenase_dom"/>
</dbReference>
<keyword evidence="3" id="KW-0408">Iron</keyword>
<keyword evidence="7" id="KW-1185">Reference proteome</keyword>
<evidence type="ECO:0000313" key="6">
    <source>
        <dbReference type="EMBL" id="MFD1530439.1"/>
    </source>
</evidence>
<evidence type="ECO:0000256" key="2">
    <source>
        <dbReference type="ARBA" id="ARBA00023194"/>
    </source>
</evidence>
<protein>
    <submittedName>
        <fullName evidence="6">Isopenicillin N synthase family dioxygenase</fullName>
    </submittedName>
</protein>
<dbReference type="GO" id="GO:0051213">
    <property type="term" value="F:dioxygenase activity"/>
    <property type="evidence" value="ECO:0007669"/>
    <property type="project" value="UniProtKB-KW"/>
</dbReference>
<dbReference type="InterPro" id="IPR027443">
    <property type="entry name" value="IPNS-like_sf"/>
</dbReference>
<keyword evidence="3" id="KW-0479">Metal-binding</keyword>
<feature type="region of interest" description="Disordered" evidence="4">
    <location>
        <begin position="1"/>
        <end position="23"/>
    </location>
</feature>
<dbReference type="InterPro" id="IPR026992">
    <property type="entry name" value="DIOX_N"/>
</dbReference>
<dbReference type="PROSITE" id="PS51471">
    <property type="entry name" value="FE2OG_OXY"/>
    <property type="match status" value="1"/>
</dbReference>
<feature type="domain" description="Fe2OG dioxygenase" evidence="5">
    <location>
        <begin position="175"/>
        <end position="279"/>
    </location>
</feature>
<dbReference type="Pfam" id="PF14226">
    <property type="entry name" value="DIOX_N"/>
    <property type="match status" value="1"/>
</dbReference>
<gene>
    <name evidence="6" type="ORF">ACFSCY_13390</name>
</gene>
<dbReference type="PANTHER" id="PTHR47990">
    <property type="entry name" value="2-OXOGLUTARATE (2OG) AND FE(II)-DEPENDENT OXYGENASE SUPERFAMILY PROTEIN-RELATED"/>
    <property type="match status" value="1"/>
</dbReference>
<dbReference type="Pfam" id="PF03171">
    <property type="entry name" value="2OG-FeII_Oxy"/>
    <property type="match status" value="1"/>
</dbReference>
<keyword evidence="6" id="KW-0223">Dioxygenase</keyword>
<dbReference type="Proteomes" id="UP001597145">
    <property type="component" value="Unassembled WGS sequence"/>
</dbReference>
<reference evidence="7" key="1">
    <citation type="journal article" date="2019" name="Int. J. Syst. Evol. Microbiol.">
        <title>The Global Catalogue of Microorganisms (GCM) 10K type strain sequencing project: providing services to taxonomists for standard genome sequencing and annotation.</title>
        <authorList>
            <consortium name="The Broad Institute Genomics Platform"/>
            <consortium name="The Broad Institute Genome Sequencing Center for Infectious Disease"/>
            <person name="Wu L."/>
            <person name="Ma J."/>
        </authorList>
    </citation>
    <scope>NUCLEOTIDE SEQUENCE [LARGE SCALE GENOMIC DNA]</scope>
    <source>
        <strain evidence="7">JCM 12165</strain>
    </source>
</reference>
<evidence type="ECO:0000256" key="1">
    <source>
        <dbReference type="ARBA" id="ARBA00004792"/>
    </source>
</evidence>
<organism evidence="6 7">
    <name type="scientific">Pseudonocardia aurantiaca</name>
    <dbReference type="NCBI Taxonomy" id="75290"/>
    <lineage>
        <taxon>Bacteria</taxon>
        <taxon>Bacillati</taxon>
        <taxon>Actinomycetota</taxon>
        <taxon>Actinomycetes</taxon>
        <taxon>Pseudonocardiales</taxon>
        <taxon>Pseudonocardiaceae</taxon>
        <taxon>Pseudonocardia</taxon>
    </lineage>
</organism>
<dbReference type="EMBL" id="JBHUCP010000008">
    <property type="protein sequence ID" value="MFD1530439.1"/>
    <property type="molecule type" value="Genomic_DNA"/>
</dbReference>
<evidence type="ECO:0000256" key="4">
    <source>
        <dbReference type="SAM" id="MobiDB-lite"/>
    </source>
</evidence>
<evidence type="ECO:0000256" key="3">
    <source>
        <dbReference type="RuleBase" id="RU003682"/>
    </source>
</evidence>
<comment type="similarity">
    <text evidence="3">Belongs to the iron/ascorbate-dependent oxidoreductase family.</text>
</comment>
<name>A0ABW4FIJ0_9PSEU</name>
<dbReference type="SUPFAM" id="SSF51197">
    <property type="entry name" value="Clavaminate synthase-like"/>
    <property type="match status" value="1"/>
</dbReference>
<evidence type="ECO:0000259" key="5">
    <source>
        <dbReference type="PROSITE" id="PS51471"/>
    </source>
</evidence>
<feature type="compositionally biased region" description="Polar residues" evidence="4">
    <location>
        <begin position="1"/>
        <end position="14"/>
    </location>
</feature>
<sequence>MTESLPTVDVSSFATGVPPSPEQDATAAEIDRICRETGFFLITGHGVDPQVKTTMMDAMQDFFSRPLDEKLAIAIGNSPCHRGYVAIAAETLDEDTAGDLKESLDTGGEHGPDHPEVQAGVPMFGPNQFPPDPAFRAAWEAYRAQAIEAARRVQRAMARALGQHDEFLLDRPGGEVMYHLRHLHYPPQDAVTPGPDQLGCGAHTDYGTVTLLADDGVGGLQVMRRDGAWIEVEVPADRLVVNIGDLMAIWTNDRWVSNPHRVVNPPHTDRYSMPLFVTPPFHAQISCLPACLEAGEEPRYAPQEAGAYLMSRIDATHSYRNPLLAANA</sequence>
<comment type="caution">
    <text evidence="6">The sequence shown here is derived from an EMBL/GenBank/DDBJ whole genome shotgun (WGS) entry which is preliminary data.</text>
</comment>
<keyword evidence="3" id="KW-0560">Oxidoreductase</keyword>
<comment type="pathway">
    <text evidence="1">Antibiotic biosynthesis.</text>
</comment>
<dbReference type="Gene3D" id="2.60.120.330">
    <property type="entry name" value="B-lactam Antibiotic, Isopenicillin N Synthase, Chain"/>
    <property type="match status" value="1"/>
</dbReference>
<dbReference type="InterPro" id="IPR050231">
    <property type="entry name" value="Iron_ascorbate_oxido_reductase"/>
</dbReference>
<keyword evidence="2" id="KW-0045">Antibiotic biosynthesis</keyword>
<dbReference type="PRINTS" id="PR00682">
    <property type="entry name" value="IPNSYNTHASE"/>
</dbReference>